<protein>
    <submittedName>
        <fullName evidence="5">DNA polymerase</fullName>
    </submittedName>
</protein>
<dbReference type="Proteomes" id="UP000005143">
    <property type="component" value="Unassembled WGS sequence"/>
</dbReference>
<evidence type="ECO:0000256" key="3">
    <source>
        <dbReference type="ARBA" id="ARBA00025589"/>
    </source>
</evidence>
<dbReference type="EMBL" id="AGUD01000240">
    <property type="protein sequence ID" value="EHN10125.1"/>
    <property type="molecule type" value="Genomic_DNA"/>
</dbReference>
<proteinExistence type="inferred from homology"/>
<comment type="similarity">
    <text evidence="1">Belongs to the DNA polymerase type-Y family.</text>
</comment>
<name>H0E860_9ACTN</name>
<dbReference type="InterPro" id="IPR043128">
    <property type="entry name" value="Rev_trsase/Diguanyl_cyclase"/>
</dbReference>
<keyword evidence="2" id="KW-0227">DNA damage</keyword>
<dbReference type="OrthoDB" id="5244088at2"/>
<evidence type="ECO:0000256" key="1">
    <source>
        <dbReference type="ARBA" id="ARBA00010945"/>
    </source>
</evidence>
<organism evidence="5 6">
    <name type="scientific">Patulibacter medicamentivorans</name>
    <dbReference type="NCBI Taxonomy" id="1097667"/>
    <lineage>
        <taxon>Bacteria</taxon>
        <taxon>Bacillati</taxon>
        <taxon>Actinomycetota</taxon>
        <taxon>Thermoleophilia</taxon>
        <taxon>Solirubrobacterales</taxon>
        <taxon>Patulibacteraceae</taxon>
        <taxon>Patulibacter</taxon>
    </lineage>
</organism>
<reference evidence="5 6" key="1">
    <citation type="journal article" date="2013" name="Biodegradation">
        <title>Quantitative proteomic analysis of ibuprofen-degrading Patulibacter sp. strain I11.</title>
        <authorList>
            <person name="Almeida B."/>
            <person name="Kjeldal H."/>
            <person name="Lolas I."/>
            <person name="Knudsen A.D."/>
            <person name="Carvalho G."/>
            <person name="Nielsen K.L."/>
            <person name="Barreto Crespo M.T."/>
            <person name="Stensballe A."/>
            <person name="Nielsen J.L."/>
        </authorList>
    </citation>
    <scope>NUCLEOTIDE SEQUENCE [LARGE SCALE GENOMIC DNA]</scope>
    <source>
        <strain evidence="5 6">I11</strain>
    </source>
</reference>
<accession>H0E860</accession>
<dbReference type="PANTHER" id="PTHR35369">
    <property type="entry name" value="BLR3025 PROTEIN-RELATED"/>
    <property type="match status" value="1"/>
</dbReference>
<dbReference type="Pfam" id="PF00817">
    <property type="entry name" value="IMS"/>
    <property type="match status" value="1"/>
</dbReference>
<dbReference type="InterPro" id="IPR043502">
    <property type="entry name" value="DNA/RNA_pol_sf"/>
</dbReference>
<comment type="function">
    <text evidence="3">Poorly processive, error-prone DNA polymerase involved in untargeted mutagenesis. Copies undamaged DNA at stalled replication forks, which arise in vivo from mismatched or misaligned primer ends. These misaligned primers can be extended by PolIV. Exhibits no 3'-5' exonuclease (proofreading) activity. May be involved in translesional synthesis, in conjunction with the beta clamp from PolIII.</text>
</comment>
<dbReference type="InterPro" id="IPR050356">
    <property type="entry name" value="SulA_CellDiv_inhibitor"/>
</dbReference>
<evidence type="ECO:0000256" key="2">
    <source>
        <dbReference type="ARBA" id="ARBA00022763"/>
    </source>
</evidence>
<dbReference type="PROSITE" id="PS50173">
    <property type="entry name" value="UMUC"/>
    <property type="match status" value="1"/>
</dbReference>
<comment type="caution">
    <text evidence="5">The sequence shown here is derived from an EMBL/GenBank/DDBJ whole genome shotgun (WGS) entry which is preliminary data.</text>
</comment>
<evidence type="ECO:0000259" key="4">
    <source>
        <dbReference type="PROSITE" id="PS50173"/>
    </source>
</evidence>
<keyword evidence="6" id="KW-1185">Reference proteome</keyword>
<dbReference type="AlphaFoldDB" id="H0E860"/>
<dbReference type="PANTHER" id="PTHR35369:SF2">
    <property type="entry name" value="BLR3025 PROTEIN"/>
    <property type="match status" value="1"/>
</dbReference>
<dbReference type="RefSeq" id="WP_007576651.1">
    <property type="nucleotide sequence ID" value="NZ_AGUD01000240.1"/>
</dbReference>
<dbReference type="Gene3D" id="3.40.1170.60">
    <property type="match status" value="1"/>
</dbReference>
<sequence length="430" mass="45413">MSSVICVHLPRFPLVVAAEGRRELLLTPVALAPQAGRTQRIGEVSPAAEALGVRPGQTLGEALACCPRLQLLPPDPVAVEVHWATFVDRLEGIGAAVDVGAVGGAAEHGGLGAPGTAWFAASGIRRLHGGSLDGTAAAIHAVLQGPVRIGAAPTRFLARVAAGRARNKRPVVVELPALGTRVTDPGRGPRGGHGVPVASLPPILAGEPISALALRSDLADLVQPLERLGITTLGALAALPRGAVGERFGRPGLIAQELLQGQDVPLRPRDPPDPIEADLRLPEAASGEQLGHALGLLVDRVLAHPRRRHRPLRSLLLQAHLVERGTWQERIVLREAMTDPQRIRLALGLRLALLPSPAERLTLRVEGFGAPVPADRSLLEEDVAIRRARLREAVHQVREVAGAEGALRVVEVDPGSRVAERRMALTPYEA</sequence>
<evidence type="ECO:0000313" key="6">
    <source>
        <dbReference type="Proteomes" id="UP000005143"/>
    </source>
</evidence>
<dbReference type="SUPFAM" id="SSF56672">
    <property type="entry name" value="DNA/RNA polymerases"/>
    <property type="match status" value="1"/>
</dbReference>
<dbReference type="Gene3D" id="3.30.70.270">
    <property type="match status" value="1"/>
</dbReference>
<gene>
    <name evidence="5" type="ORF">PAI11_30180</name>
</gene>
<evidence type="ECO:0000313" key="5">
    <source>
        <dbReference type="EMBL" id="EHN10125.1"/>
    </source>
</evidence>
<feature type="domain" description="UmuC" evidence="4">
    <location>
        <begin position="4"/>
        <end position="71"/>
    </location>
</feature>
<dbReference type="GO" id="GO:0006281">
    <property type="term" value="P:DNA repair"/>
    <property type="evidence" value="ECO:0007669"/>
    <property type="project" value="InterPro"/>
</dbReference>
<dbReference type="InterPro" id="IPR001126">
    <property type="entry name" value="UmuC"/>
</dbReference>